<evidence type="ECO:0000313" key="2">
    <source>
        <dbReference type="Proteomes" id="UP000477285"/>
    </source>
</evidence>
<reference evidence="1 2" key="1">
    <citation type="journal article" date="2019" name="Nat. Med.">
        <title>A library of human gut bacterial isolates paired with longitudinal multiomics data enables mechanistic microbiome research.</title>
        <authorList>
            <person name="Poyet M."/>
            <person name="Groussin M."/>
            <person name="Gibbons S.M."/>
            <person name="Avila-Pacheco J."/>
            <person name="Jiang X."/>
            <person name="Kearney S.M."/>
            <person name="Perrotta A.R."/>
            <person name="Berdy B."/>
            <person name="Zhao S."/>
            <person name="Lieberman T.D."/>
            <person name="Swanson P.K."/>
            <person name="Smith M."/>
            <person name="Roesemann S."/>
            <person name="Alexander J.E."/>
            <person name="Rich S.A."/>
            <person name="Livny J."/>
            <person name="Vlamakis H."/>
            <person name="Clish C."/>
            <person name="Bullock K."/>
            <person name="Deik A."/>
            <person name="Scott J."/>
            <person name="Pierce K.A."/>
            <person name="Xavier R.J."/>
            <person name="Alm E.J."/>
        </authorList>
    </citation>
    <scope>NUCLEOTIDE SEQUENCE [LARGE SCALE GENOMIC DNA]</scope>
    <source>
        <strain evidence="1 2">BIOML-A1</strain>
    </source>
</reference>
<name>A0A6L8T399_9FIRM</name>
<organism evidence="1 2">
    <name type="scientific">Blautia wexlerae</name>
    <dbReference type="NCBI Taxonomy" id="418240"/>
    <lineage>
        <taxon>Bacteria</taxon>
        <taxon>Bacillati</taxon>
        <taxon>Bacillota</taxon>
        <taxon>Clostridia</taxon>
        <taxon>Lachnospirales</taxon>
        <taxon>Lachnospiraceae</taxon>
        <taxon>Blautia</taxon>
    </lineage>
</organism>
<proteinExistence type="predicted"/>
<dbReference type="EMBL" id="WWVQ01000027">
    <property type="protein sequence ID" value="MZL33825.1"/>
    <property type="molecule type" value="Genomic_DNA"/>
</dbReference>
<gene>
    <name evidence="1" type="ORF">GT728_11605</name>
</gene>
<accession>A0A6L8T399</accession>
<comment type="caution">
    <text evidence="1">The sequence shown here is derived from an EMBL/GenBank/DDBJ whole genome shotgun (WGS) entry which is preliminary data.</text>
</comment>
<dbReference type="RefSeq" id="WP_161233823.1">
    <property type="nucleotide sequence ID" value="NZ_JANGDT010000066.1"/>
</dbReference>
<evidence type="ECO:0000313" key="1">
    <source>
        <dbReference type="EMBL" id="MZL33825.1"/>
    </source>
</evidence>
<dbReference type="Proteomes" id="UP000477285">
    <property type="component" value="Unassembled WGS sequence"/>
</dbReference>
<protein>
    <submittedName>
        <fullName evidence="1">Uncharacterized protein</fullName>
    </submittedName>
</protein>
<sequence>MNKEKSDRIRTKPSKFGWRIYDGSQKVQVTEVGVYVCPICKETSKLVQRQAPGFKNILSICQHGHTCEITKSLYEKYKVGDRIRRYESTFGKDATVRLDCYTEGVIEKSYPDLTDWLFDYRIDKCVSNGAEIKAPAWIIGHLAIGTHHHDRHIVLLQNAVPAVTYTQENLIL</sequence>
<dbReference type="AlphaFoldDB" id="A0A6L8T399"/>